<dbReference type="PANTHER" id="PTHR43280">
    <property type="entry name" value="ARAC-FAMILY TRANSCRIPTIONAL REGULATOR"/>
    <property type="match status" value="1"/>
</dbReference>
<evidence type="ECO:0000256" key="3">
    <source>
        <dbReference type="ARBA" id="ARBA00023163"/>
    </source>
</evidence>
<comment type="caution">
    <text evidence="5">The sequence shown here is derived from an EMBL/GenBank/DDBJ whole genome shotgun (WGS) entry which is preliminary data.</text>
</comment>
<evidence type="ECO:0000313" key="6">
    <source>
        <dbReference type="Proteomes" id="UP000291117"/>
    </source>
</evidence>
<dbReference type="EMBL" id="SJSM01000001">
    <property type="protein sequence ID" value="TCC99472.1"/>
    <property type="molecule type" value="Genomic_DNA"/>
</dbReference>
<evidence type="ECO:0000256" key="2">
    <source>
        <dbReference type="ARBA" id="ARBA00023125"/>
    </source>
</evidence>
<evidence type="ECO:0000256" key="1">
    <source>
        <dbReference type="ARBA" id="ARBA00023015"/>
    </source>
</evidence>
<sequence length="355" mass="40586">MSLSEVPAIPFLLIIEADFSIINLLVRSALFMLKYYKAKINHSVYFTKCFISLYCKIVWRHNLKVMRSTNPHLAEPIDIEKDIKDSFSIHFLKEKAFDKVRVQRLAYHRIILITSGIGTLKIDEHIFKISSAELFLIAKGQVIAFQQGAEFTGYELSFGDCFWERAPQSANNCKAVLFNNTSANQSLRLTANDFQELNVLFQSLLGEYSKNAYINKLDAMAAYLKIIMIKIANVNIAISNAFESHENKIYQQFISLINEHYQTSHEVTDYAKLLGISVRKLTDVSKNSSGRGAKELINAHLITEAKRSLQFSARPIKEIAFELNFSSAEQFSHFFKKNVQISPKEYRAHFMIIGS</sequence>
<keyword evidence="1" id="KW-0805">Transcription regulation</keyword>
<name>A0A4R0NJ90_9SPHI</name>
<protein>
    <submittedName>
        <fullName evidence="5">Helix-turn-helix domain-containing protein</fullName>
    </submittedName>
</protein>
<dbReference type="SUPFAM" id="SSF46689">
    <property type="entry name" value="Homeodomain-like"/>
    <property type="match status" value="1"/>
</dbReference>
<proteinExistence type="predicted"/>
<reference evidence="5 6" key="1">
    <citation type="submission" date="2019-02" db="EMBL/GenBank/DDBJ databases">
        <title>Pedobacter sp. RP-3-8 sp. nov., isolated from Arctic soil.</title>
        <authorList>
            <person name="Dahal R.H."/>
        </authorList>
    </citation>
    <scope>NUCLEOTIDE SEQUENCE [LARGE SCALE GENOMIC DNA]</scope>
    <source>
        <strain evidence="5 6">RP-3-8</strain>
    </source>
</reference>
<accession>A0A4R0NJ90</accession>
<organism evidence="5 6">
    <name type="scientific">Pedobacter hiemivivus</name>
    <dbReference type="NCBI Taxonomy" id="2530454"/>
    <lineage>
        <taxon>Bacteria</taxon>
        <taxon>Pseudomonadati</taxon>
        <taxon>Bacteroidota</taxon>
        <taxon>Sphingobacteriia</taxon>
        <taxon>Sphingobacteriales</taxon>
        <taxon>Sphingobacteriaceae</taxon>
        <taxon>Pedobacter</taxon>
    </lineage>
</organism>
<dbReference type="AlphaFoldDB" id="A0A4R0NJ90"/>
<dbReference type="PROSITE" id="PS01124">
    <property type="entry name" value="HTH_ARAC_FAMILY_2"/>
    <property type="match status" value="1"/>
</dbReference>
<dbReference type="Gene3D" id="1.10.10.60">
    <property type="entry name" value="Homeodomain-like"/>
    <property type="match status" value="1"/>
</dbReference>
<dbReference type="Pfam" id="PF12833">
    <property type="entry name" value="HTH_18"/>
    <property type="match status" value="1"/>
</dbReference>
<dbReference type="InterPro" id="IPR018060">
    <property type="entry name" value="HTH_AraC"/>
</dbReference>
<dbReference type="Proteomes" id="UP000291117">
    <property type="component" value="Unassembled WGS sequence"/>
</dbReference>
<gene>
    <name evidence="5" type="ORF">EZ444_02005</name>
</gene>
<keyword evidence="2" id="KW-0238">DNA-binding</keyword>
<evidence type="ECO:0000313" key="5">
    <source>
        <dbReference type="EMBL" id="TCC99472.1"/>
    </source>
</evidence>
<keyword evidence="3" id="KW-0804">Transcription</keyword>
<dbReference type="InterPro" id="IPR009057">
    <property type="entry name" value="Homeodomain-like_sf"/>
</dbReference>
<dbReference type="GO" id="GO:0043565">
    <property type="term" value="F:sequence-specific DNA binding"/>
    <property type="evidence" value="ECO:0007669"/>
    <property type="project" value="InterPro"/>
</dbReference>
<evidence type="ECO:0000259" key="4">
    <source>
        <dbReference type="PROSITE" id="PS01124"/>
    </source>
</evidence>
<dbReference type="GO" id="GO:0003700">
    <property type="term" value="F:DNA-binding transcription factor activity"/>
    <property type="evidence" value="ECO:0007669"/>
    <property type="project" value="InterPro"/>
</dbReference>
<dbReference type="PANTHER" id="PTHR43280:SF32">
    <property type="entry name" value="TRANSCRIPTIONAL REGULATORY PROTEIN"/>
    <property type="match status" value="1"/>
</dbReference>
<keyword evidence="6" id="KW-1185">Reference proteome</keyword>
<feature type="domain" description="HTH araC/xylS-type" evidence="4">
    <location>
        <begin position="251"/>
        <end position="349"/>
    </location>
</feature>
<dbReference type="SMART" id="SM00342">
    <property type="entry name" value="HTH_ARAC"/>
    <property type="match status" value="1"/>
</dbReference>
<dbReference type="OrthoDB" id="931734at2"/>